<gene>
    <name evidence="5" type="ORF">KRQ00_001887</name>
    <name evidence="6" type="ORF">SAMEA1402399_03518</name>
</gene>
<evidence type="ECO:0000313" key="8">
    <source>
        <dbReference type="Proteomes" id="UP000879542"/>
    </source>
</evidence>
<evidence type="ECO:0000259" key="4">
    <source>
        <dbReference type="Pfam" id="PF01420"/>
    </source>
</evidence>
<dbReference type="SUPFAM" id="SSF116734">
    <property type="entry name" value="DNA methylase specificity domain"/>
    <property type="match status" value="2"/>
</dbReference>
<dbReference type="GO" id="GO:0003677">
    <property type="term" value="F:DNA binding"/>
    <property type="evidence" value="ECO:0007669"/>
    <property type="project" value="UniProtKB-KW"/>
</dbReference>
<keyword evidence="5" id="KW-0255">Endonuclease</keyword>
<dbReference type="InterPro" id="IPR044946">
    <property type="entry name" value="Restrct_endonuc_typeI_TRD_sf"/>
</dbReference>
<dbReference type="PANTHER" id="PTHR30408:SF12">
    <property type="entry name" value="TYPE I RESTRICTION ENZYME MJAVIII SPECIFICITY SUBUNIT"/>
    <property type="match status" value="1"/>
</dbReference>
<dbReference type="GO" id="GO:0009307">
    <property type="term" value="P:DNA restriction-modification system"/>
    <property type="evidence" value="ECO:0007669"/>
    <property type="project" value="UniProtKB-KW"/>
</dbReference>
<dbReference type="EMBL" id="DAEQIJ010000007">
    <property type="protein sequence ID" value="HBH2620125.1"/>
    <property type="molecule type" value="Genomic_DNA"/>
</dbReference>
<evidence type="ECO:0000313" key="6">
    <source>
        <dbReference type="EMBL" id="VFD35429.1"/>
    </source>
</evidence>
<evidence type="ECO:0000313" key="7">
    <source>
        <dbReference type="Proteomes" id="UP000411588"/>
    </source>
</evidence>
<reference evidence="5" key="3">
    <citation type="submission" date="2021-06" db="EMBL/GenBank/DDBJ databases">
        <authorList>
            <consortium name="NCBI Pathogen Detection Project"/>
        </authorList>
    </citation>
    <scope>NUCLEOTIDE SEQUENCE</scope>
    <source>
        <strain evidence="5">Clostridioides</strain>
    </source>
</reference>
<accession>A0A9Q9QLX1</accession>
<dbReference type="Proteomes" id="UP000411588">
    <property type="component" value="Unassembled WGS sequence"/>
</dbReference>
<evidence type="ECO:0000256" key="2">
    <source>
        <dbReference type="ARBA" id="ARBA00022747"/>
    </source>
</evidence>
<dbReference type="AlphaFoldDB" id="A0A9Q9QLX1"/>
<keyword evidence="3" id="KW-0238">DNA-binding</keyword>
<evidence type="ECO:0000256" key="1">
    <source>
        <dbReference type="ARBA" id="ARBA00010923"/>
    </source>
</evidence>
<dbReference type="Proteomes" id="UP000879542">
    <property type="component" value="Unassembled WGS sequence"/>
</dbReference>
<proteinExistence type="inferred from homology"/>
<keyword evidence="2" id="KW-0680">Restriction system</keyword>
<keyword evidence="5" id="KW-0540">Nuclease</keyword>
<dbReference type="InterPro" id="IPR000055">
    <property type="entry name" value="Restrct_endonuc_typeI_TRD"/>
</dbReference>
<keyword evidence="5" id="KW-0378">Hydrolase</keyword>
<dbReference type="GO" id="GO:0004519">
    <property type="term" value="F:endonuclease activity"/>
    <property type="evidence" value="ECO:0007669"/>
    <property type="project" value="UniProtKB-KW"/>
</dbReference>
<feature type="domain" description="Type I restriction modification DNA specificity" evidence="4">
    <location>
        <begin position="246"/>
        <end position="425"/>
    </location>
</feature>
<sequence length="455" mass="53094">MRYRYRDDEEMKDSGVEWIGKIPKDWEVKRIKHLFELKKDKSDEENPTVLSLTQKGLKIRDVSNNEGQLASTYVGYTKIEKNDFILNPMDLISGYTDKAEIEGVISPAYTTFRSKNKVNINHDYYKRYFQMHYHHNFLFPWGEGVSFEHRWTLKNEVFLNLPVITNRLEEQEKIANFLDEKTSQFEFIISKKEELIKKLEEAKKSLISEVVTGKVKVVKTDDGYKLVKRSSEEMKDSGIEWLGEIPKDWEVKNFKYMFTLNKGLSITKADLKESGIPCVNYGEIHSKYRFELKPSKHKLKYVDESYLKSNSISLLKYGDFVFCDTSEDIEGCGNFTYLNENNKVFAGYHTIIARTLEQVNYRYMSYLFDSNDWRIQIRTKVSGVKVFSITQSILKGTKVILPDLLEQRNIAQYLDSKCKGIDSIIDKTKLQIDKLKEAKQSLISEAVTGKIEILD</sequence>
<dbReference type="RefSeq" id="WP_003427601.1">
    <property type="nucleotide sequence ID" value="NZ_AP025558.1"/>
</dbReference>
<evidence type="ECO:0000256" key="3">
    <source>
        <dbReference type="ARBA" id="ARBA00023125"/>
    </source>
</evidence>
<reference evidence="6 7" key="2">
    <citation type="submission" date="2019-02" db="EMBL/GenBank/DDBJ databases">
        <authorList>
            <consortium name="Pathogen Informatics"/>
        </authorList>
    </citation>
    <scope>NUCLEOTIDE SEQUENCE [LARGE SCALE GENOMIC DNA]</scope>
    <source>
        <strain evidence="6">Clo34</strain>
        <strain evidence="7">clo34</strain>
    </source>
</reference>
<reference evidence="5" key="1">
    <citation type="journal article" date="2018" name="Genome Biol.">
        <title>SKESA: strategic k-mer extension for scrupulous assemblies.</title>
        <authorList>
            <person name="Souvorov A."/>
            <person name="Agarwala R."/>
            <person name="Lipman D.J."/>
        </authorList>
    </citation>
    <scope>NUCLEOTIDE SEQUENCE</scope>
    <source>
        <strain evidence="5">Clostridioides</strain>
    </source>
</reference>
<comment type="caution">
    <text evidence="5">The sequence shown here is derived from an EMBL/GenBank/DDBJ whole genome shotgun (WGS) entry which is preliminary data.</text>
</comment>
<dbReference type="Pfam" id="PF01420">
    <property type="entry name" value="Methylase_S"/>
    <property type="match status" value="1"/>
</dbReference>
<dbReference type="EMBL" id="CAADAN010000017">
    <property type="protein sequence ID" value="VFD35429.1"/>
    <property type="molecule type" value="Genomic_DNA"/>
</dbReference>
<dbReference type="Gene3D" id="1.10.287.1120">
    <property type="entry name" value="Bipartite methylase S protein"/>
    <property type="match status" value="1"/>
</dbReference>
<dbReference type="PANTHER" id="PTHR30408">
    <property type="entry name" value="TYPE-1 RESTRICTION ENZYME ECOKI SPECIFICITY PROTEIN"/>
    <property type="match status" value="1"/>
</dbReference>
<name>A0A9Q9QLX1_CLODI</name>
<organism evidence="5 8">
    <name type="scientific">Clostridioides difficile</name>
    <name type="common">Peptoclostridium difficile</name>
    <dbReference type="NCBI Taxonomy" id="1496"/>
    <lineage>
        <taxon>Bacteria</taxon>
        <taxon>Bacillati</taxon>
        <taxon>Bacillota</taxon>
        <taxon>Clostridia</taxon>
        <taxon>Peptostreptococcales</taxon>
        <taxon>Peptostreptococcaceae</taxon>
        <taxon>Clostridioides</taxon>
    </lineage>
</organism>
<dbReference type="InterPro" id="IPR052021">
    <property type="entry name" value="Type-I_RS_S_subunit"/>
</dbReference>
<comment type="similarity">
    <text evidence="1">Belongs to the type-I restriction system S methylase family.</text>
</comment>
<dbReference type="Gene3D" id="3.90.220.20">
    <property type="entry name" value="DNA methylase specificity domains"/>
    <property type="match status" value="2"/>
</dbReference>
<evidence type="ECO:0000313" key="5">
    <source>
        <dbReference type="EMBL" id="HBH2620125.1"/>
    </source>
</evidence>
<protein>
    <submittedName>
        <fullName evidence="5">Restriction endonuclease subunit S</fullName>
    </submittedName>
    <submittedName>
        <fullName evidence="6">Restriction modification system DNA specificity domain-containing protein</fullName>
    </submittedName>
</protein>